<reference evidence="5 6" key="1">
    <citation type="submission" date="2016-10" db="EMBL/GenBank/DDBJ databases">
        <authorList>
            <person name="de Groot N.N."/>
        </authorList>
    </citation>
    <scope>NUCLEOTIDE SEQUENCE [LARGE SCALE GENOMIC DNA]</scope>
    <source>
        <strain evidence="5 6">CGMCC 1.10457</strain>
    </source>
</reference>
<evidence type="ECO:0000256" key="2">
    <source>
        <dbReference type="ARBA" id="ARBA00023270"/>
    </source>
</evidence>
<dbReference type="PRINTS" id="PR00146">
    <property type="entry name" value="DHPICSNTHASE"/>
</dbReference>
<dbReference type="RefSeq" id="WP_089817902.1">
    <property type="nucleotide sequence ID" value="NZ_FOZK01000003.1"/>
</dbReference>
<feature type="active site" description="Proton donor/acceptor" evidence="3">
    <location>
        <position position="136"/>
    </location>
</feature>
<dbReference type="SUPFAM" id="SSF51569">
    <property type="entry name" value="Aldolase"/>
    <property type="match status" value="1"/>
</dbReference>
<dbReference type="STRING" id="767519.SAMN05216559_3414"/>
<name>A0A1I6LY94_9EURY</name>
<dbReference type="GO" id="GO:0008840">
    <property type="term" value="F:4-hydroxy-tetrahydrodipicolinate synthase activity"/>
    <property type="evidence" value="ECO:0007669"/>
    <property type="project" value="TreeGrafter"/>
</dbReference>
<dbReference type="InterPro" id="IPR013785">
    <property type="entry name" value="Aldolase_TIM"/>
</dbReference>
<sequence length="291" mass="30885">MADSFDLRCPVVTPMNEDGSVDLDGLETLVDYLVSSGIDGLVPCGTTGEFSALTDEERRAVVETTVDAAAERVPVMAGVGGTAVGEVRRHVSEAEAVGADSVLVVPPYFGGQSSADGNEAFFRAVLDDSPLPAYLYNIPQTVGQELQVDAVAELADHDSVVGIKDSGGDLTYFGDLLRRTPDDFEVHQGWDAAYLPSLAMGADGGINALSHVCPDAFHEVAEAVAGGDLERARRHQRETIDPVFEFCRDHGFAPSVKAALAHRDLVDSGTVRPPLDSLRGEAFDELVTVLD</sequence>
<dbReference type="OrthoDB" id="350860at2157"/>
<dbReference type="Gene3D" id="3.20.20.70">
    <property type="entry name" value="Aldolase class I"/>
    <property type="match status" value="1"/>
</dbReference>
<dbReference type="PROSITE" id="PS00666">
    <property type="entry name" value="DHDPS_2"/>
    <property type="match status" value="1"/>
</dbReference>
<evidence type="ECO:0000256" key="1">
    <source>
        <dbReference type="ARBA" id="ARBA00023239"/>
    </source>
</evidence>
<dbReference type="InterPro" id="IPR020625">
    <property type="entry name" value="Schiff_base-form_aldolases_AS"/>
</dbReference>
<dbReference type="PANTHER" id="PTHR12128:SF66">
    <property type="entry name" value="4-HYDROXY-2-OXOGLUTARATE ALDOLASE, MITOCHONDRIAL"/>
    <property type="match status" value="1"/>
</dbReference>
<accession>A0A1I6LY94</accession>
<feature type="binding site" evidence="4">
    <location>
        <position position="47"/>
    </location>
    <ligand>
        <name>pyruvate</name>
        <dbReference type="ChEBI" id="CHEBI:15361"/>
    </ligand>
</feature>
<dbReference type="GO" id="GO:0008675">
    <property type="term" value="F:2-dehydro-3-deoxy-phosphogluconate aldolase activity"/>
    <property type="evidence" value="ECO:0007669"/>
    <property type="project" value="UniProtKB-ARBA"/>
</dbReference>
<dbReference type="InterPro" id="IPR002220">
    <property type="entry name" value="DapA-like"/>
</dbReference>
<keyword evidence="6" id="KW-1185">Reference proteome</keyword>
<dbReference type="PIRSF" id="PIRSF001365">
    <property type="entry name" value="DHDPS"/>
    <property type="match status" value="1"/>
</dbReference>
<evidence type="ECO:0000256" key="4">
    <source>
        <dbReference type="PIRSR" id="PIRSR001365-2"/>
    </source>
</evidence>
<proteinExistence type="predicted"/>
<feature type="binding site" evidence="4">
    <location>
        <position position="206"/>
    </location>
    <ligand>
        <name>pyruvate</name>
        <dbReference type="ChEBI" id="CHEBI:15361"/>
    </ligand>
</feature>
<dbReference type="PANTHER" id="PTHR12128">
    <property type="entry name" value="DIHYDRODIPICOLINATE SYNTHASE"/>
    <property type="match status" value="1"/>
</dbReference>
<evidence type="ECO:0000313" key="5">
    <source>
        <dbReference type="EMBL" id="SFS08375.1"/>
    </source>
</evidence>
<evidence type="ECO:0000256" key="3">
    <source>
        <dbReference type="PIRSR" id="PIRSR001365-1"/>
    </source>
</evidence>
<organism evidence="5 6">
    <name type="scientific">Halomicrobium zhouii</name>
    <dbReference type="NCBI Taxonomy" id="767519"/>
    <lineage>
        <taxon>Archaea</taxon>
        <taxon>Methanobacteriati</taxon>
        <taxon>Methanobacteriota</taxon>
        <taxon>Stenosarchaea group</taxon>
        <taxon>Halobacteria</taxon>
        <taxon>Halobacteriales</taxon>
        <taxon>Haloarculaceae</taxon>
        <taxon>Halomicrobium</taxon>
    </lineage>
</organism>
<dbReference type="InterPro" id="IPR020624">
    <property type="entry name" value="Schiff_base-form_aldolases_CS"/>
</dbReference>
<dbReference type="GO" id="GO:0044281">
    <property type="term" value="P:small molecule metabolic process"/>
    <property type="evidence" value="ECO:0007669"/>
    <property type="project" value="UniProtKB-ARBA"/>
</dbReference>
<protein>
    <submittedName>
        <fullName evidence="5">4-hydroxy-tetrahydrodipicolinate synthase</fullName>
    </submittedName>
</protein>
<dbReference type="AlphaFoldDB" id="A0A1I6LY94"/>
<dbReference type="PROSITE" id="PS00665">
    <property type="entry name" value="DHDPS_1"/>
    <property type="match status" value="1"/>
</dbReference>
<evidence type="ECO:0000313" key="6">
    <source>
        <dbReference type="Proteomes" id="UP000199062"/>
    </source>
</evidence>
<dbReference type="CDD" id="cd00408">
    <property type="entry name" value="DHDPS-like"/>
    <property type="match status" value="1"/>
</dbReference>
<keyword evidence="2" id="KW-0704">Schiff base</keyword>
<dbReference type="Proteomes" id="UP000199062">
    <property type="component" value="Unassembled WGS sequence"/>
</dbReference>
<keyword evidence="1" id="KW-0456">Lyase</keyword>
<feature type="active site" description="Schiff-base intermediate with substrate" evidence="3">
    <location>
        <position position="164"/>
    </location>
</feature>
<gene>
    <name evidence="5" type="ORF">SAMN05216559_3414</name>
</gene>
<dbReference type="EMBL" id="FOZK01000003">
    <property type="protein sequence ID" value="SFS08375.1"/>
    <property type="molecule type" value="Genomic_DNA"/>
</dbReference>
<dbReference type="SMART" id="SM01130">
    <property type="entry name" value="DHDPS"/>
    <property type="match status" value="1"/>
</dbReference>
<dbReference type="Pfam" id="PF00701">
    <property type="entry name" value="DHDPS"/>
    <property type="match status" value="1"/>
</dbReference>